<organism evidence="6 7">
    <name type="scientific">Puccinia graminis f. sp. tritici</name>
    <dbReference type="NCBI Taxonomy" id="56615"/>
    <lineage>
        <taxon>Eukaryota</taxon>
        <taxon>Fungi</taxon>
        <taxon>Dikarya</taxon>
        <taxon>Basidiomycota</taxon>
        <taxon>Pucciniomycotina</taxon>
        <taxon>Pucciniomycetes</taxon>
        <taxon>Pucciniales</taxon>
        <taxon>Pucciniaceae</taxon>
        <taxon>Puccinia</taxon>
    </lineage>
</organism>
<comment type="caution">
    <text evidence="6">The sequence shown here is derived from an EMBL/GenBank/DDBJ whole genome shotgun (WGS) entry which is preliminary data.</text>
</comment>
<protein>
    <submittedName>
        <fullName evidence="6">Vacuolar protein sorting-associated protein 4</fullName>
    </submittedName>
</protein>
<dbReference type="OrthoDB" id="29072at2759"/>
<name>A0A5B0Q613_PUCGR</name>
<dbReference type="GO" id="GO:0016197">
    <property type="term" value="P:endosomal transport"/>
    <property type="evidence" value="ECO:0007669"/>
    <property type="project" value="TreeGrafter"/>
</dbReference>
<dbReference type="EMBL" id="VSWC01000028">
    <property type="protein sequence ID" value="KAA1108676.1"/>
    <property type="molecule type" value="Genomic_DNA"/>
</dbReference>
<dbReference type="InterPro" id="IPR050304">
    <property type="entry name" value="MT-severing_AAA_ATPase"/>
</dbReference>
<dbReference type="InterPro" id="IPR015415">
    <property type="entry name" value="Spast_Vps4_C"/>
</dbReference>
<feature type="domain" description="ATPase AAA-type core" evidence="4">
    <location>
        <begin position="277"/>
        <end position="426"/>
    </location>
</feature>
<evidence type="ECO:0000256" key="3">
    <source>
        <dbReference type="SAM" id="MobiDB-lite"/>
    </source>
</evidence>
<accession>A0A5B0Q613</accession>
<evidence type="ECO:0000256" key="2">
    <source>
        <dbReference type="ARBA" id="ARBA00022840"/>
    </source>
</evidence>
<keyword evidence="1" id="KW-0547">Nucleotide-binding</keyword>
<proteinExistence type="predicted"/>
<dbReference type="Gene3D" id="3.40.50.300">
    <property type="entry name" value="P-loop containing nucleotide triphosphate hydrolases"/>
    <property type="match status" value="1"/>
</dbReference>
<dbReference type="AlphaFoldDB" id="A0A5B0Q613"/>
<keyword evidence="2" id="KW-0067">ATP-binding</keyword>
<feature type="domain" description="Spastin/Vps4 C-terminal" evidence="5">
    <location>
        <begin position="491"/>
        <end position="539"/>
    </location>
</feature>
<evidence type="ECO:0000259" key="5">
    <source>
        <dbReference type="Pfam" id="PF09336"/>
    </source>
</evidence>
<dbReference type="GO" id="GO:0005524">
    <property type="term" value="F:ATP binding"/>
    <property type="evidence" value="ECO:0007669"/>
    <property type="project" value="UniProtKB-KW"/>
</dbReference>
<feature type="region of interest" description="Disordered" evidence="3">
    <location>
        <begin position="22"/>
        <end position="42"/>
    </location>
</feature>
<dbReference type="GO" id="GO:0007033">
    <property type="term" value="P:vacuole organization"/>
    <property type="evidence" value="ECO:0007669"/>
    <property type="project" value="TreeGrafter"/>
</dbReference>
<dbReference type="SUPFAM" id="SSF52540">
    <property type="entry name" value="P-loop containing nucleoside triphosphate hydrolases"/>
    <property type="match status" value="1"/>
</dbReference>
<gene>
    <name evidence="6" type="primary">VPS4_2</name>
    <name evidence="6" type="ORF">PGT21_020719</name>
</gene>
<evidence type="ECO:0000256" key="1">
    <source>
        <dbReference type="ARBA" id="ARBA00022741"/>
    </source>
</evidence>
<sequence length="560" mass="61961">MVLLIHDSLLIPSYFPRCHPLSPPRTPHVTPPTPVGPSTPPAAPKQVSHRRFCLWSAPNPASAPRCSPLFVASPQYTLNPRSAVGRDPRRPPMPEFPAVSFSEPCAFGLSFSAFPRLGKLDFPLMHGRFPQPACVASAPRAFRISAASIPHAPNKPAKALAKARSRHHNAIDPKLKDLIRSKIQEFSTRVEKLKTRFQAPDDERVGQILSVSEEDRNGKGASGALHESGNDADAEKLRGGLPDEIVVETPIVTYGDIAGLKKAKDSLNSAVFRCQPILLYGTAGPGMRCLTQAAAAESRNTFFSVISCSDLLSKPIDESERSLKPSLSFSLLKQLFKVARENKPAIIYIDGVDLLCGTSEVGDSKPARRIRTELTFQMDPANVIPPVVNFWHKSWLEVSVVAATDYPWRLDVACLEMFDEYIFVPLLEGNVKPQQDLSMRPSGMSATEIVGIARDARMQPFVKVLDATHFKQLIIPHPSHNNWPPLLCEMLTPCSPEDSLAIKKKWHEIGPTELLVPYLQEPGLIADLSRYPKRVTHEDDNRHLLFQTLLQSWRLQAPGI</sequence>
<dbReference type="PANTHER" id="PTHR23074:SF83">
    <property type="entry name" value="VACUOLAR PROTEIN SORTING-ASSOCIATED PROTEIN 4A"/>
    <property type="match status" value="1"/>
</dbReference>
<dbReference type="Pfam" id="PF00004">
    <property type="entry name" value="AAA"/>
    <property type="match status" value="1"/>
</dbReference>
<dbReference type="GO" id="GO:0016887">
    <property type="term" value="F:ATP hydrolysis activity"/>
    <property type="evidence" value="ECO:0007669"/>
    <property type="project" value="InterPro"/>
</dbReference>
<feature type="region of interest" description="Disordered" evidence="3">
    <location>
        <begin position="209"/>
        <end position="236"/>
    </location>
</feature>
<evidence type="ECO:0000313" key="7">
    <source>
        <dbReference type="Proteomes" id="UP000324748"/>
    </source>
</evidence>
<evidence type="ECO:0000313" key="6">
    <source>
        <dbReference type="EMBL" id="KAA1108676.1"/>
    </source>
</evidence>
<dbReference type="PANTHER" id="PTHR23074">
    <property type="entry name" value="AAA DOMAIN-CONTAINING"/>
    <property type="match status" value="1"/>
</dbReference>
<keyword evidence="7" id="KW-1185">Reference proteome</keyword>
<dbReference type="InterPro" id="IPR027417">
    <property type="entry name" value="P-loop_NTPase"/>
</dbReference>
<reference evidence="6 7" key="1">
    <citation type="submission" date="2019-05" db="EMBL/GenBank/DDBJ databases">
        <title>Emergence of the Ug99 lineage of the wheat stem rust pathogen through somatic hybridization.</title>
        <authorList>
            <person name="Li F."/>
            <person name="Upadhyaya N.M."/>
            <person name="Sperschneider J."/>
            <person name="Matny O."/>
            <person name="Nguyen-Phuc H."/>
            <person name="Mago R."/>
            <person name="Raley C."/>
            <person name="Miller M.E."/>
            <person name="Silverstein K.A.T."/>
            <person name="Henningsen E."/>
            <person name="Hirsch C.D."/>
            <person name="Visser B."/>
            <person name="Pretorius Z.A."/>
            <person name="Steffenson B.J."/>
            <person name="Schwessinger B."/>
            <person name="Dodds P.N."/>
            <person name="Figueroa M."/>
        </authorList>
    </citation>
    <scope>NUCLEOTIDE SEQUENCE [LARGE SCALE GENOMIC DNA]</scope>
    <source>
        <strain evidence="6">21-0</strain>
    </source>
</reference>
<dbReference type="Pfam" id="PF09336">
    <property type="entry name" value="Vps4_C"/>
    <property type="match status" value="1"/>
</dbReference>
<dbReference type="Proteomes" id="UP000324748">
    <property type="component" value="Unassembled WGS sequence"/>
</dbReference>
<evidence type="ECO:0000259" key="4">
    <source>
        <dbReference type="Pfam" id="PF00004"/>
    </source>
</evidence>
<dbReference type="Gene3D" id="1.10.8.60">
    <property type="match status" value="1"/>
</dbReference>
<dbReference type="InterPro" id="IPR003959">
    <property type="entry name" value="ATPase_AAA_core"/>
</dbReference>